<evidence type="ECO:0000256" key="1">
    <source>
        <dbReference type="ARBA" id="ARBA00005495"/>
    </source>
</evidence>
<name>A0ABY8FUE9_9SPHN</name>
<dbReference type="SUPFAM" id="SSF51316">
    <property type="entry name" value="Mss4-like"/>
    <property type="match status" value="1"/>
</dbReference>
<reference evidence="6 7" key="1">
    <citation type="submission" date="2023-03" db="EMBL/GenBank/DDBJ databases">
        <title>Altererythrobacter sp. CAU 1644 isolated from sand.</title>
        <authorList>
            <person name="Kim W."/>
        </authorList>
    </citation>
    <scope>NUCLEOTIDE SEQUENCE [LARGE SCALE GENOMIC DNA]</scope>
    <source>
        <strain evidence="6 7">CAU 1644</strain>
    </source>
</reference>
<keyword evidence="2" id="KW-0479">Metal-binding</keyword>
<dbReference type="Gene3D" id="3.90.1590.10">
    <property type="entry name" value="glutathione-dependent formaldehyde- activating enzyme (gfa)"/>
    <property type="match status" value="1"/>
</dbReference>
<dbReference type="PANTHER" id="PTHR33337">
    <property type="entry name" value="GFA DOMAIN-CONTAINING PROTEIN"/>
    <property type="match status" value="1"/>
</dbReference>
<dbReference type="EMBL" id="CP121106">
    <property type="protein sequence ID" value="WFL77026.1"/>
    <property type="molecule type" value="Genomic_DNA"/>
</dbReference>
<dbReference type="Pfam" id="PF04828">
    <property type="entry name" value="GFA"/>
    <property type="match status" value="1"/>
</dbReference>
<feature type="domain" description="CENP-V/GFA" evidence="5">
    <location>
        <begin position="3"/>
        <end position="120"/>
    </location>
</feature>
<sequence>MAHTGRCLCGQVTVSIESEPLGARTCWCRDCQKFGGGNGTTNAFFAFASVSTQGELTWYESTADSGNTTRRAFCPACGSHIFTRSSAAPDFGGVRLGVFDDKDLIAPQAVIWTDSAPDWAYLDPDLPHFPKAPPVPSVDPSR</sequence>
<organism evidence="6 7">
    <name type="scientific">Altererythrobacter arenosus</name>
    <dbReference type="NCBI Taxonomy" id="3032592"/>
    <lineage>
        <taxon>Bacteria</taxon>
        <taxon>Pseudomonadati</taxon>
        <taxon>Pseudomonadota</taxon>
        <taxon>Alphaproteobacteria</taxon>
        <taxon>Sphingomonadales</taxon>
        <taxon>Erythrobacteraceae</taxon>
        <taxon>Altererythrobacter</taxon>
    </lineage>
</organism>
<proteinExistence type="inferred from homology"/>
<dbReference type="InterPro" id="IPR011057">
    <property type="entry name" value="Mss4-like_sf"/>
</dbReference>
<dbReference type="PROSITE" id="PS51891">
    <property type="entry name" value="CENP_V_GFA"/>
    <property type="match status" value="1"/>
</dbReference>
<evidence type="ECO:0000313" key="7">
    <source>
        <dbReference type="Proteomes" id="UP001215827"/>
    </source>
</evidence>
<gene>
    <name evidence="6" type="ORF">P7228_13670</name>
</gene>
<evidence type="ECO:0000313" key="6">
    <source>
        <dbReference type="EMBL" id="WFL77026.1"/>
    </source>
</evidence>
<accession>A0ABY8FUE9</accession>
<keyword evidence="7" id="KW-1185">Reference proteome</keyword>
<protein>
    <submittedName>
        <fullName evidence="6">GFA family protein</fullName>
    </submittedName>
</protein>
<dbReference type="InterPro" id="IPR006913">
    <property type="entry name" value="CENP-V/GFA"/>
</dbReference>
<evidence type="ECO:0000256" key="2">
    <source>
        <dbReference type="ARBA" id="ARBA00022723"/>
    </source>
</evidence>
<keyword evidence="4" id="KW-0456">Lyase</keyword>
<evidence type="ECO:0000259" key="5">
    <source>
        <dbReference type="PROSITE" id="PS51891"/>
    </source>
</evidence>
<comment type="similarity">
    <text evidence="1">Belongs to the Gfa family.</text>
</comment>
<dbReference type="Proteomes" id="UP001215827">
    <property type="component" value="Chromosome"/>
</dbReference>
<evidence type="ECO:0000256" key="4">
    <source>
        <dbReference type="ARBA" id="ARBA00023239"/>
    </source>
</evidence>
<keyword evidence="3" id="KW-0862">Zinc</keyword>
<evidence type="ECO:0000256" key="3">
    <source>
        <dbReference type="ARBA" id="ARBA00022833"/>
    </source>
</evidence>
<dbReference type="RefSeq" id="WP_278015785.1">
    <property type="nucleotide sequence ID" value="NZ_CP121106.1"/>
</dbReference>
<dbReference type="PANTHER" id="PTHR33337:SF40">
    <property type="entry name" value="CENP-V_GFA DOMAIN-CONTAINING PROTEIN-RELATED"/>
    <property type="match status" value="1"/>
</dbReference>